<feature type="domain" description="Luciferase-like" evidence="1">
    <location>
        <begin position="29"/>
        <end position="257"/>
    </location>
</feature>
<dbReference type="AlphaFoldDB" id="A0A964E154"/>
<evidence type="ECO:0000313" key="2">
    <source>
        <dbReference type="EMBL" id="MCB8877996.1"/>
    </source>
</evidence>
<keyword evidence="2" id="KW-0503">Monooxygenase</keyword>
<gene>
    <name evidence="2" type="ORF">ASILVAE211_22595</name>
</gene>
<proteinExistence type="predicted"/>
<dbReference type="SUPFAM" id="SSF51679">
    <property type="entry name" value="Bacterial luciferase-like"/>
    <property type="match status" value="1"/>
</dbReference>
<dbReference type="RefSeq" id="WP_227323642.1">
    <property type="nucleotide sequence ID" value="NZ_JAESVB010000021.1"/>
</dbReference>
<evidence type="ECO:0000313" key="3">
    <source>
        <dbReference type="Proteomes" id="UP000708298"/>
    </source>
</evidence>
<dbReference type="Pfam" id="PF00296">
    <property type="entry name" value="Bac_luciferase"/>
    <property type="match status" value="1"/>
</dbReference>
<dbReference type="Proteomes" id="UP000708298">
    <property type="component" value="Unassembled WGS sequence"/>
</dbReference>
<reference evidence="2" key="2">
    <citation type="submission" date="2021-01" db="EMBL/GenBank/DDBJ databases">
        <authorList>
            <person name="Mieszkin S."/>
            <person name="Pouder E."/>
            <person name="Alain K."/>
        </authorList>
    </citation>
    <scope>NUCLEOTIDE SEQUENCE</scope>
    <source>
        <strain evidence="2">HW T2.11</strain>
    </source>
</reference>
<dbReference type="PANTHER" id="PTHR30137:SF15">
    <property type="entry name" value="BLL6902 PROTEIN"/>
    <property type="match status" value="1"/>
</dbReference>
<dbReference type="GO" id="GO:0005829">
    <property type="term" value="C:cytosol"/>
    <property type="evidence" value="ECO:0007669"/>
    <property type="project" value="TreeGrafter"/>
</dbReference>
<dbReference type="PANTHER" id="PTHR30137">
    <property type="entry name" value="LUCIFERASE-LIKE MONOOXYGENASE"/>
    <property type="match status" value="1"/>
</dbReference>
<dbReference type="EMBL" id="JAESVB010000021">
    <property type="protein sequence ID" value="MCB8877996.1"/>
    <property type="molecule type" value="Genomic_DNA"/>
</dbReference>
<comment type="caution">
    <text evidence="2">The sequence shown here is derived from an EMBL/GenBank/DDBJ whole genome shotgun (WGS) entry which is preliminary data.</text>
</comment>
<dbReference type="InterPro" id="IPR011251">
    <property type="entry name" value="Luciferase-like_dom"/>
</dbReference>
<keyword evidence="2" id="KW-0560">Oxidoreductase</keyword>
<evidence type="ECO:0000259" key="1">
    <source>
        <dbReference type="Pfam" id="PF00296"/>
    </source>
</evidence>
<organism evidence="2 3">
    <name type="scientific">Acidisoma silvae</name>
    <dbReference type="NCBI Taxonomy" id="2802396"/>
    <lineage>
        <taxon>Bacteria</taxon>
        <taxon>Pseudomonadati</taxon>
        <taxon>Pseudomonadota</taxon>
        <taxon>Alphaproteobacteria</taxon>
        <taxon>Acetobacterales</taxon>
        <taxon>Acidocellaceae</taxon>
        <taxon>Acidisoma</taxon>
    </lineage>
</organism>
<sequence>MKIESTQGDRRKSLCFFTRLLDDVPPLQRYGLATAQIVAAERLGFDIAWVAQHHFHPDEGGLPAPLVFLAQVAARTERIRLGTGVITLPMEHPVRVAEDTAVLDLLSGGRLEVGFGSGGTPSSFAAFGQDSERRNDIFTRYLRVVLDAWAGRGLGPGENVLYPTTPDLARRVWQATFSEGGGVRAGKAGDGLMLSRTQPRPPGQQAARLWDIQQPIVDAYHKALSAGIAPRVLASRSVFVTDRRPDAWAIAELGLSRAMAFQRSIGNAVPEGSLESIVAAYDMHIGTPDDVIRSLGADPVVAVATHVAVQAHSADPPHEMLLRSLELIRREVAPALGWV</sequence>
<dbReference type="InterPro" id="IPR050766">
    <property type="entry name" value="Bact_Lucif_Oxidored"/>
</dbReference>
<dbReference type="InterPro" id="IPR024003">
    <property type="entry name" value="Luciferase-like_KPN01858"/>
</dbReference>
<keyword evidence="3" id="KW-1185">Reference proteome</keyword>
<dbReference type="NCBIfam" id="TIGR04027">
    <property type="entry name" value="LLM_KPN_01858"/>
    <property type="match status" value="1"/>
</dbReference>
<protein>
    <submittedName>
        <fullName evidence="2">FMN-dependent luciferase-like monooxygenase</fullName>
    </submittedName>
</protein>
<dbReference type="Gene3D" id="3.20.20.30">
    <property type="entry name" value="Luciferase-like domain"/>
    <property type="match status" value="1"/>
</dbReference>
<dbReference type="GO" id="GO:0004497">
    <property type="term" value="F:monooxygenase activity"/>
    <property type="evidence" value="ECO:0007669"/>
    <property type="project" value="UniProtKB-KW"/>
</dbReference>
<dbReference type="InterPro" id="IPR036661">
    <property type="entry name" value="Luciferase-like_sf"/>
</dbReference>
<reference evidence="2" key="1">
    <citation type="journal article" date="2021" name="Microorganisms">
        <title>Acidisoma silvae sp. nov. and Acidisomacellulosilytica sp. nov., Two Acidophilic Bacteria Isolated from Decaying Wood, Hydrolyzing Cellulose and Producing Poly-3-hydroxybutyrate.</title>
        <authorList>
            <person name="Mieszkin S."/>
            <person name="Pouder E."/>
            <person name="Uroz S."/>
            <person name="Simon-Colin C."/>
            <person name="Alain K."/>
        </authorList>
    </citation>
    <scope>NUCLEOTIDE SEQUENCE</scope>
    <source>
        <strain evidence="2">HW T2.11</strain>
    </source>
</reference>
<name>A0A964E154_9PROT</name>
<accession>A0A964E154</accession>
<dbReference type="GO" id="GO:0016705">
    <property type="term" value="F:oxidoreductase activity, acting on paired donors, with incorporation or reduction of molecular oxygen"/>
    <property type="evidence" value="ECO:0007669"/>
    <property type="project" value="InterPro"/>
</dbReference>